<dbReference type="Pfam" id="PF02384">
    <property type="entry name" value="N6_Mtase"/>
    <property type="match status" value="1"/>
</dbReference>
<dbReference type="GO" id="GO:0032259">
    <property type="term" value="P:methylation"/>
    <property type="evidence" value="ECO:0007669"/>
    <property type="project" value="UniProtKB-KW"/>
</dbReference>
<dbReference type="PANTHER" id="PTHR42933:SF1">
    <property type="entry name" value="SITE-SPECIFIC DNA-METHYLTRANSFERASE (ADENINE-SPECIFIC)"/>
    <property type="match status" value="1"/>
</dbReference>
<dbReference type="PROSITE" id="PS00092">
    <property type="entry name" value="N6_MTASE"/>
    <property type="match status" value="1"/>
</dbReference>
<dbReference type="Proteomes" id="UP000256379">
    <property type="component" value="Unassembled WGS sequence"/>
</dbReference>
<organism evidence="10 11">
    <name type="scientific">Helicobacter didelphidarum</name>
    <dbReference type="NCBI Taxonomy" id="2040648"/>
    <lineage>
        <taxon>Bacteria</taxon>
        <taxon>Pseudomonadati</taxon>
        <taxon>Campylobacterota</taxon>
        <taxon>Epsilonproteobacteria</taxon>
        <taxon>Campylobacterales</taxon>
        <taxon>Helicobacteraceae</taxon>
        <taxon>Helicobacter</taxon>
    </lineage>
</organism>
<dbReference type="GO" id="GO:0008170">
    <property type="term" value="F:N-methyltransferase activity"/>
    <property type="evidence" value="ECO:0007669"/>
    <property type="project" value="InterPro"/>
</dbReference>
<gene>
    <name evidence="10" type="ORF">CQA53_07640</name>
</gene>
<comment type="catalytic activity">
    <reaction evidence="7">
        <text>a 2'-deoxyadenosine in DNA + S-adenosyl-L-methionine = an N(6)-methyl-2'-deoxyadenosine in DNA + S-adenosyl-L-homocysteine + H(+)</text>
        <dbReference type="Rhea" id="RHEA:15197"/>
        <dbReference type="Rhea" id="RHEA-COMP:12418"/>
        <dbReference type="Rhea" id="RHEA-COMP:12419"/>
        <dbReference type="ChEBI" id="CHEBI:15378"/>
        <dbReference type="ChEBI" id="CHEBI:57856"/>
        <dbReference type="ChEBI" id="CHEBI:59789"/>
        <dbReference type="ChEBI" id="CHEBI:90615"/>
        <dbReference type="ChEBI" id="CHEBI:90616"/>
        <dbReference type="EC" id="2.1.1.72"/>
    </reaction>
</comment>
<evidence type="ECO:0000256" key="7">
    <source>
        <dbReference type="ARBA" id="ARBA00047942"/>
    </source>
</evidence>
<dbReference type="NCBIfam" id="TIGR00497">
    <property type="entry name" value="hsdM"/>
    <property type="match status" value="1"/>
</dbReference>
<dbReference type="PRINTS" id="PR00507">
    <property type="entry name" value="N12N6MTFRASE"/>
</dbReference>
<dbReference type="InterPro" id="IPR029063">
    <property type="entry name" value="SAM-dependent_MTases_sf"/>
</dbReference>
<evidence type="ECO:0000313" key="11">
    <source>
        <dbReference type="Proteomes" id="UP000256379"/>
    </source>
</evidence>
<dbReference type="EC" id="2.1.1.72" evidence="2"/>
<dbReference type="InterPro" id="IPR022749">
    <property type="entry name" value="D12N6_MeTrfase_N"/>
</dbReference>
<accession>A0A3D8IHL3</accession>
<comment type="caution">
    <text evidence="10">The sequence shown here is derived from an EMBL/GenBank/DDBJ whole genome shotgun (WGS) entry which is preliminary data.</text>
</comment>
<protein>
    <recommendedName>
        <fullName evidence="2">site-specific DNA-methyltransferase (adenine-specific)</fullName>
        <ecNumber evidence="2">2.1.1.72</ecNumber>
    </recommendedName>
</protein>
<dbReference type="GO" id="GO:0009007">
    <property type="term" value="F:site-specific DNA-methyltransferase (adenine-specific) activity"/>
    <property type="evidence" value="ECO:0007669"/>
    <property type="project" value="UniProtKB-EC"/>
</dbReference>
<keyword evidence="6" id="KW-0680">Restriction system</keyword>
<keyword evidence="4" id="KW-0808">Transferase</keyword>
<dbReference type="Gene3D" id="3.40.50.150">
    <property type="entry name" value="Vaccinia Virus protein VP39"/>
    <property type="match status" value="1"/>
</dbReference>
<dbReference type="AlphaFoldDB" id="A0A3D8IHL3"/>
<name>A0A3D8IHL3_9HELI</name>
<evidence type="ECO:0000313" key="10">
    <source>
        <dbReference type="EMBL" id="RDU64618.1"/>
    </source>
</evidence>
<feature type="domain" description="N6 adenine-specific DNA methyltransferase N-terminal" evidence="9">
    <location>
        <begin position="10"/>
        <end position="161"/>
    </location>
</feature>
<proteinExistence type="inferred from homology"/>
<keyword evidence="3" id="KW-0489">Methyltransferase</keyword>
<keyword evidence="11" id="KW-1185">Reference proteome</keyword>
<dbReference type="InterPro" id="IPR051537">
    <property type="entry name" value="DNA_Adenine_Mtase"/>
</dbReference>
<dbReference type="EMBL" id="NXLQ01000018">
    <property type="protein sequence ID" value="RDU64618.1"/>
    <property type="molecule type" value="Genomic_DNA"/>
</dbReference>
<evidence type="ECO:0000259" key="8">
    <source>
        <dbReference type="Pfam" id="PF02384"/>
    </source>
</evidence>
<dbReference type="PANTHER" id="PTHR42933">
    <property type="entry name" value="SLR6095 PROTEIN"/>
    <property type="match status" value="1"/>
</dbReference>
<feature type="domain" description="DNA methylase adenine-specific" evidence="8">
    <location>
        <begin position="172"/>
        <end position="481"/>
    </location>
</feature>
<dbReference type="Gene3D" id="1.20.1260.30">
    <property type="match status" value="1"/>
</dbReference>
<dbReference type="SUPFAM" id="SSF53335">
    <property type="entry name" value="S-adenosyl-L-methionine-dependent methyltransferases"/>
    <property type="match status" value="1"/>
</dbReference>
<dbReference type="GO" id="GO:0003677">
    <property type="term" value="F:DNA binding"/>
    <property type="evidence" value="ECO:0007669"/>
    <property type="project" value="InterPro"/>
</dbReference>
<dbReference type="Pfam" id="PF12161">
    <property type="entry name" value="HsdM_N"/>
    <property type="match status" value="1"/>
</dbReference>
<dbReference type="InterPro" id="IPR002052">
    <property type="entry name" value="DNA_methylase_N6_adenine_CS"/>
</dbReference>
<dbReference type="InterPro" id="IPR038333">
    <property type="entry name" value="T1MK-like_N_sf"/>
</dbReference>
<dbReference type="InterPro" id="IPR003356">
    <property type="entry name" value="DNA_methylase_A-5"/>
</dbReference>
<dbReference type="InterPro" id="IPR004546">
    <property type="entry name" value="Restrct_endonuc_T1M"/>
</dbReference>
<comment type="similarity">
    <text evidence="1">Belongs to the N(4)/N(6)-methyltransferase family.</text>
</comment>
<reference evidence="10 11" key="1">
    <citation type="submission" date="2018-04" db="EMBL/GenBank/DDBJ databases">
        <title>Novel Campyloabacter and Helicobacter Species and Strains.</title>
        <authorList>
            <person name="Mannion A.J."/>
            <person name="Shen Z."/>
            <person name="Fox J.G."/>
        </authorList>
    </citation>
    <scope>NUCLEOTIDE SEQUENCE [LARGE SCALE GENOMIC DNA]</scope>
    <source>
        <strain evidence="10 11">MIT 17-337</strain>
    </source>
</reference>
<keyword evidence="5" id="KW-0949">S-adenosyl-L-methionine</keyword>
<evidence type="ECO:0000256" key="1">
    <source>
        <dbReference type="ARBA" id="ARBA00006594"/>
    </source>
</evidence>
<evidence type="ECO:0000256" key="3">
    <source>
        <dbReference type="ARBA" id="ARBA00022603"/>
    </source>
</evidence>
<evidence type="ECO:0000256" key="6">
    <source>
        <dbReference type="ARBA" id="ARBA00022747"/>
    </source>
</evidence>
<dbReference type="OrthoDB" id="9761012at2"/>
<dbReference type="RefSeq" id="WP_115543416.1">
    <property type="nucleotide sequence ID" value="NZ_NXLQ01000018.1"/>
</dbReference>
<evidence type="ECO:0000256" key="5">
    <source>
        <dbReference type="ARBA" id="ARBA00022691"/>
    </source>
</evidence>
<evidence type="ECO:0000259" key="9">
    <source>
        <dbReference type="Pfam" id="PF12161"/>
    </source>
</evidence>
<evidence type="ECO:0000256" key="2">
    <source>
        <dbReference type="ARBA" id="ARBA00011900"/>
    </source>
</evidence>
<dbReference type="GO" id="GO:0009307">
    <property type="term" value="P:DNA restriction-modification system"/>
    <property type="evidence" value="ECO:0007669"/>
    <property type="project" value="UniProtKB-KW"/>
</dbReference>
<evidence type="ECO:0000256" key="4">
    <source>
        <dbReference type="ARBA" id="ARBA00022679"/>
    </source>
</evidence>
<sequence>MDINTEREQLHRTIWRIADELRGSVDGWDFKSYILGFLFYRFICENLIEYINSLNKGTNYSDLDDKKAQTARERILNAKGFFILPSDLFEVVLRDTKDSNNLATLNERLNTAFNNIQNSSLGSESEENFRGLFKDIDVNADKLGTSPIERNKKLLKIMQEISKLELSYANNSIDAFGDAYEFLMTMYASNAGKSGGEFFTPQEVSELLTKITLHNNPSPNKVYDPACGSGSLLLQYKKILHKDPKLGYYGQEINLTTYNLARMNMFLHNVGYEKFHIALGDTLIKPCEGHREQEPFDAIVSNPPYSTKWEGKDNPLLINDERYSKAGVLAPNSKADFAFIMHSLSWLSESGSAAIVCFPGIMYRTGAEQKIRQYLITNNYIDSIIALSDNLFFGTGIAVCIMVLRKNKISNDICFINASDEFIKATNKNKLSNQNIESILSLYKERKNIPYKVAVVSNEEVAKNDHNLSVSSYVEAEDTREAIDIVALNEELNRIVARQNALRKQIDEIVSELEG</sequence>